<dbReference type="Gene3D" id="3.40.140.10">
    <property type="entry name" value="Cytidine Deaminase, domain 2"/>
    <property type="match status" value="1"/>
</dbReference>
<evidence type="ECO:0000256" key="2">
    <source>
        <dbReference type="ARBA" id="ARBA00023150"/>
    </source>
</evidence>
<dbReference type="Gene3D" id="3.10.20.10">
    <property type="match status" value="1"/>
</dbReference>
<name>A0A1J5Q7S4_9ZZZZ</name>
<keyword evidence="2" id="KW-0501">Molybdenum cofactor biosynthesis</keyword>
<dbReference type="HAMAP" id="MF_00187">
    <property type="entry name" value="FdhD"/>
    <property type="match status" value="1"/>
</dbReference>
<organism evidence="3">
    <name type="scientific">mine drainage metagenome</name>
    <dbReference type="NCBI Taxonomy" id="410659"/>
    <lineage>
        <taxon>unclassified sequences</taxon>
        <taxon>metagenomes</taxon>
        <taxon>ecological metagenomes</taxon>
    </lineage>
</organism>
<dbReference type="InterPro" id="IPR016193">
    <property type="entry name" value="Cytidine_deaminase-like"/>
</dbReference>
<accession>A0A1J5Q7S4</accession>
<dbReference type="GO" id="GO:0016783">
    <property type="term" value="F:sulfurtransferase activity"/>
    <property type="evidence" value="ECO:0007669"/>
    <property type="project" value="InterPro"/>
</dbReference>
<dbReference type="InterPro" id="IPR003786">
    <property type="entry name" value="FdhD"/>
</dbReference>
<dbReference type="NCBIfam" id="TIGR00129">
    <property type="entry name" value="fdhD_narQ"/>
    <property type="match status" value="1"/>
</dbReference>
<dbReference type="SUPFAM" id="SSF53927">
    <property type="entry name" value="Cytidine deaminase-like"/>
    <property type="match status" value="1"/>
</dbReference>
<dbReference type="AlphaFoldDB" id="A0A1J5Q7S4"/>
<protein>
    <submittedName>
        <fullName evidence="3">Protein FdhD</fullName>
    </submittedName>
</protein>
<evidence type="ECO:0000256" key="1">
    <source>
        <dbReference type="ARBA" id="ARBA00022490"/>
    </source>
</evidence>
<dbReference type="PIRSF" id="PIRSF015626">
    <property type="entry name" value="FdhD"/>
    <property type="match status" value="1"/>
</dbReference>
<keyword evidence="1" id="KW-0963">Cytoplasm</keyword>
<sequence>MNLAELPAGPAGAAPVAVLRWRGGRRSTLTDLVADEVAIAFEYNGVSHAVMMATPTELDDFALGFSLAEGIIERADELYDCEAEAGRLGITLHLEIAARRYAELQQRRRNLIGRTGCGLCGAAELTQVCRVLPRVPEAAPLRAAALSRAVGSLRAQQRLGQATGATHAAAWCSAAGDVALLREDVGRHNALDKLIGALALRQQPAGEGFIAVTSRASVEMVQKAAIAGVPLLVAVSAPTRLAIDTAQACGLALVGLARGDDLVVYCGDERIELDGD</sequence>
<dbReference type="PANTHER" id="PTHR30592:SF1">
    <property type="entry name" value="SULFUR CARRIER PROTEIN FDHD"/>
    <property type="match status" value="1"/>
</dbReference>
<reference evidence="3" key="1">
    <citation type="submission" date="2016-10" db="EMBL/GenBank/DDBJ databases">
        <title>Sequence of Gallionella enrichment culture.</title>
        <authorList>
            <person name="Poehlein A."/>
            <person name="Muehling M."/>
            <person name="Daniel R."/>
        </authorList>
    </citation>
    <scope>NUCLEOTIDE SEQUENCE</scope>
</reference>
<dbReference type="Pfam" id="PF02634">
    <property type="entry name" value="FdhD-NarQ"/>
    <property type="match status" value="1"/>
</dbReference>
<dbReference type="EMBL" id="MLJW01002015">
    <property type="protein sequence ID" value="OIQ75924.1"/>
    <property type="molecule type" value="Genomic_DNA"/>
</dbReference>
<comment type="caution">
    <text evidence="3">The sequence shown here is derived from an EMBL/GenBank/DDBJ whole genome shotgun (WGS) entry which is preliminary data.</text>
</comment>
<dbReference type="GO" id="GO:0006777">
    <property type="term" value="P:Mo-molybdopterin cofactor biosynthetic process"/>
    <property type="evidence" value="ECO:0007669"/>
    <property type="project" value="UniProtKB-KW"/>
</dbReference>
<proteinExistence type="inferred from homology"/>
<evidence type="ECO:0000313" key="3">
    <source>
        <dbReference type="EMBL" id="OIQ75924.1"/>
    </source>
</evidence>
<dbReference type="PANTHER" id="PTHR30592">
    <property type="entry name" value="FORMATE DEHYDROGENASE"/>
    <property type="match status" value="1"/>
</dbReference>
<gene>
    <name evidence="3" type="primary">fdhD_13</name>
    <name evidence="3" type="ORF">GALL_424030</name>
</gene>